<feature type="transmembrane region" description="Helical" evidence="8">
    <location>
        <begin position="232"/>
        <end position="257"/>
    </location>
</feature>
<feature type="transmembrane region" description="Helical" evidence="8">
    <location>
        <begin position="142"/>
        <end position="164"/>
    </location>
</feature>
<dbReference type="SUPFAM" id="SSF81345">
    <property type="entry name" value="ABC transporter involved in vitamin B12 uptake, BtuC"/>
    <property type="match status" value="1"/>
</dbReference>
<feature type="transmembrane region" description="Helical" evidence="8">
    <location>
        <begin position="184"/>
        <end position="203"/>
    </location>
</feature>
<dbReference type="GeneID" id="77467664"/>
<feature type="transmembrane region" description="Helical" evidence="8">
    <location>
        <begin position="111"/>
        <end position="130"/>
    </location>
</feature>
<keyword evidence="3" id="KW-0813">Transport</keyword>
<reference evidence="10" key="1">
    <citation type="journal article" date="2018" name="MSphere">
        <title>Fusobacterium Genomics Using MinION and Illumina Sequencing Enables Genome Completion and Correction.</title>
        <authorList>
            <person name="Todd S.M."/>
            <person name="Settlage R.E."/>
            <person name="Lahmers K.K."/>
            <person name="Slade D.J."/>
        </authorList>
    </citation>
    <scope>NUCLEOTIDE SEQUENCE [LARGE SCALE GENOMIC DNA]</scope>
    <source>
        <strain evidence="10">ATCC 27725</strain>
    </source>
</reference>
<evidence type="ECO:0000313" key="10">
    <source>
        <dbReference type="Proteomes" id="UP000241238"/>
    </source>
</evidence>
<evidence type="ECO:0000256" key="7">
    <source>
        <dbReference type="ARBA" id="ARBA00023136"/>
    </source>
</evidence>
<keyword evidence="4" id="KW-1003">Cell membrane</keyword>
<evidence type="ECO:0000256" key="3">
    <source>
        <dbReference type="ARBA" id="ARBA00022448"/>
    </source>
</evidence>
<evidence type="ECO:0000256" key="4">
    <source>
        <dbReference type="ARBA" id="ARBA00022475"/>
    </source>
</evidence>
<evidence type="ECO:0000256" key="1">
    <source>
        <dbReference type="ARBA" id="ARBA00004651"/>
    </source>
</evidence>
<evidence type="ECO:0000256" key="8">
    <source>
        <dbReference type="SAM" id="Phobius"/>
    </source>
</evidence>
<feature type="transmembrane region" description="Helical" evidence="8">
    <location>
        <begin position="86"/>
        <end position="105"/>
    </location>
</feature>
<comment type="similarity">
    <text evidence="2">Belongs to the binding-protein-dependent transport system permease family. FecCD subfamily.</text>
</comment>
<dbReference type="InterPro" id="IPR000522">
    <property type="entry name" value="ABC_transptr_permease_BtuC"/>
</dbReference>
<name>A0ABM6U3L5_FUSVA</name>
<dbReference type="EMBL" id="CP028103">
    <property type="protein sequence ID" value="AVQ30901.1"/>
    <property type="molecule type" value="Genomic_DNA"/>
</dbReference>
<gene>
    <name evidence="9" type="ORF">C4N18_06630</name>
</gene>
<dbReference type="RefSeq" id="WP_005949879.1">
    <property type="nucleotide sequence ID" value="NZ_CP028103.1"/>
</dbReference>
<evidence type="ECO:0000256" key="2">
    <source>
        <dbReference type="ARBA" id="ARBA00007935"/>
    </source>
</evidence>
<dbReference type="Gene3D" id="1.10.3470.10">
    <property type="entry name" value="ABC transporter involved in vitamin B12 uptake, BtuC"/>
    <property type="match status" value="1"/>
</dbReference>
<keyword evidence="5 8" id="KW-0812">Transmembrane</keyword>
<dbReference type="CDD" id="cd06550">
    <property type="entry name" value="TM_ABC_iron-siderophores_like"/>
    <property type="match status" value="1"/>
</dbReference>
<keyword evidence="6 8" id="KW-1133">Transmembrane helix</keyword>
<keyword evidence="7 8" id="KW-0472">Membrane</keyword>
<keyword evidence="10" id="KW-1185">Reference proteome</keyword>
<protein>
    <submittedName>
        <fullName evidence="9">Iron ABC transporter permease</fullName>
    </submittedName>
</protein>
<evidence type="ECO:0000313" key="9">
    <source>
        <dbReference type="EMBL" id="AVQ30901.1"/>
    </source>
</evidence>
<feature type="transmembrane region" description="Helical" evidence="8">
    <location>
        <begin position="298"/>
        <end position="318"/>
    </location>
</feature>
<dbReference type="InterPro" id="IPR037294">
    <property type="entry name" value="ABC_BtuC-like"/>
</dbReference>
<dbReference type="Proteomes" id="UP000241238">
    <property type="component" value="Chromosome"/>
</dbReference>
<accession>A0ABM6U3L5</accession>
<feature type="transmembrane region" description="Helical" evidence="8">
    <location>
        <begin position="263"/>
        <end position="286"/>
    </location>
</feature>
<organism evidence="9 10">
    <name type="scientific">Fusobacterium varium ATCC 27725</name>
    <dbReference type="NCBI Taxonomy" id="469618"/>
    <lineage>
        <taxon>Bacteria</taxon>
        <taxon>Fusobacteriati</taxon>
        <taxon>Fusobacteriota</taxon>
        <taxon>Fusobacteriia</taxon>
        <taxon>Fusobacteriales</taxon>
        <taxon>Fusobacteriaceae</taxon>
        <taxon>Fusobacterium</taxon>
    </lineage>
</organism>
<dbReference type="PANTHER" id="PTHR30472:SF24">
    <property type="entry name" value="FERRIC ENTEROBACTIN TRANSPORT SYSTEM PERMEASE PROTEIN FEPG"/>
    <property type="match status" value="1"/>
</dbReference>
<dbReference type="PANTHER" id="PTHR30472">
    <property type="entry name" value="FERRIC ENTEROBACTIN TRANSPORT SYSTEM PERMEASE PROTEIN"/>
    <property type="match status" value="1"/>
</dbReference>
<comment type="subcellular location">
    <subcellularLocation>
        <location evidence="1">Cell membrane</location>
        <topology evidence="1">Multi-pass membrane protein</topology>
    </subcellularLocation>
</comment>
<evidence type="ECO:0000256" key="5">
    <source>
        <dbReference type="ARBA" id="ARBA00022692"/>
    </source>
</evidence>
<dbReference type="Pfam" id="PF01032">
    <property type="entry name" value="FecCD"/>
    <property type="match status" value="1"/>
</dbReference>
<proteinExistence type="inferred from homology"/>
<sequence length="323" mass="34564">MTKIKFLLLFSVLILSSIAALNFGSSSYNIFDILNAFISSADSGLKNIIINVRIPRLLLSILVGANLAVSGVLLQSVMQNPLADPGLTGVSTGASLVALVIMLLFPDHLFWISFIAFIGGTISCMAVIVISVKNGKIKPIRIILGGVAVNAFLSSFISLLFIIFSDQLQGALLWLNGSFSGRGWHHIKILFPITIIGLSLSIFSYKDANLLQLGDKVASNLGINPSVKRIKLVLIACFLTGISVANVGLISFVGLVVPHISRLIVGTNHLFLIPFSAVMGSVLMLLADTAARNLFSPFDIPVGIVTSAIGIPFFLFLLRTKEN</sequence>
<evidence type="ECO:0000256" key="6">
    <source>
        <dbReference type="ARBA" id="ARBA00022989"/>
    </source>
</evidence>
<feature type="transmembrane region" description="Helical" evidence="8">
    <location>
        <begin position="54"/>
        <end position="74"/>
    </location>
</feature>